<proteinExistence type="predicted"/>
<accession>A0A0M8KAQ5</accession>
<dbReference type="OrthoDB" id="9810303at2"/>
<gene>
    <name evidence="3" type="ORF">ARMA_2784</name>
</gene>
<keyword evidence="1" id="KW-1133">Transmembrane helix</keyword>
<sequence length="323" mass="35928">MATGAEEKPLVTVLLPAYNEELAIGADLQRIIETMDASGYSYEILVVDDGSTDRTAEIAASFPGVRVLQHARNRGTGAARTTGLLAARGTFVLMSDADGTYPNQDLPRLVERLLDGADMVVGARRVEMGTLRWLRVPAKEFIRRLASYMTGTHIPDLNSGFRGVRRDVALRFLHILPTTHSWVSTITLALLSNGYRVDYIPIDYYPRVGHSSFHPLRDTYNYLSLVLRTITYFNPLKVFLPVSILMFILGILKVIRDLVQFSDFKESDVLILVVAVLIGMLGLLADLMVTHGRARYIPDVPKGVREISSGERAEETPLSEEHV</sequence>
<organism evidence="3 4">
    <name type="scientific">Ardenticatena maritima</name>
    <dbReference type="NCBI Taxonomy" id="872965"/>
    <lineage>
        <taxon>Bacteria</taxon>
        <taxon>Bacillati</taxon>
        <taxon>Chloroflexota</taxon>
        <taxon>Ardenticatenia</taxon>
        <taxon>Ardenticatenales</taxon>
        <taxon>Ardenticatenaceae</taxon>
        <taxon>Ardenticatena</taxon>
    </lineage>
</organism>
<dbReference type="CDD" id="cd04179">
    <property type="entry name" value="DPM_DPG-synthase_like"/>
    <property type="match status" value="1"/>
</dbReference>
<reference evidence="3 4" key="1">
    <citation type="journal article" date="2015" name="Genome Announc.">
        <title>Draft Genome Sequence of a Heterotrophic Facultative Anaerobic Thermophilic Bacterium, Ardenticatena maritima Strain 110ST.</title>
        <authorList>
            <person name="Kawaichi S."/>
            <person name="Yoshida T."/>
            <person name="Sako Y."/>
            <person name="Nakamura R."/>
        </authorList>
    </citation>
    <scope>NUCLEOTIDE SEQUENCE [LARGE SCALE GENOMIC DNA]</scope>
    <source>
        <strain evidence="3 4">110S</strain>
    </source>
</reference>
<comment type="caution">
    <text evidence="3">The sequence shown here is derived from an EMBL/GenBank/DDBJ whole genome shotgun (WGS) entry which is preliminary data.</text>
</comment>
<dbReference type="Gene3D" id="3.90.550.10">
    <property type="entry name" value="Spore Coat Polysaccharide Biosynthesis Protein SpsA, Chain A"/>
    <property type="match status" value="1"/>
</dbReference>
<dbReference type="EMBL" id="BBZA01000245">
    <property type="protein sequence ID" value="GAP64361.1"/>
    <property type="molecule type" value="Genomic_DNA"/>
</dbReference>
<dbReference type="InterPro" id="IPR001173">
    <property type="entry name" value="Glyco_trans_2-like"/>
</dbReference>
<evidence type="ECO:0000313" key="4">
    <source>
        <dbReference type="Proteomes" id="UP000037784"/>
    </source>
</evidence>
<dbReference type="Pfam" id="PF00535">
    <property type="entry name" value="Glycos_transf_2"/>
    <property type="match status" value="1"/>
</dbReference>
<dbReference type="RefSeq" id="WP_054494051.1">
    <property type="nucleotide sequence ID" value="NZ_BBZA01000245.1"/>
</dbReference>
<dbReference type="PANTHER" id="PTHR48090:SF7">
    <property type="entry name" value="RFBJ PROTEIN"/>
    <property type="match status" value="1"/>
</dbReference>
<evidence type="ECO:0000256" key="1">
    <source>
        <dbReference type="SAM" id="Phobius"/>
    </source>
</evidence>
<dbReference type="InParanoid" id="A0A0M8KAQ5"/>
<evidence type="ECO:0000259" key="2">
    <source>
        <dbReference type="Pfam" id="PF00535"/>
    </source>
</evidence>
<keyword evidence="4" id="KW-1185">Reference proteome</keyword>
<dbReference type="AlphaFoldDB" id="A0A0M8KAQ5"/>
<dbReference type="InterPro" id="IPR050256">
    <property type="entry name" value="Glycosyltransferase_2"/>
</dbReference>
<reference evidence="4" key="2">
    <citation type="submission" date="2015-08" db="EMBL/GenBank/DDBJ databases">
        <title>Draft Genome Sequence of a Heterotrophic Facultative Anaerobic Bacterium Ardenticatena maritima Strain 110S.</title>
        <authorList>
            <person name="Kawaichi S."/>
            <person name="Yoshida T."/>
            <person name="Sako Y."/>
            <person name="Nakamura R."/>
        </authorList>
    </citation>
    <scope>NUCLEOTIDE SEQUENCE [LARGE SCALE GENOMIC DNA]</scope>
    <source>
        <strain evidence="4">110S</strain>
    </source>
</reference>
<dbReference type="Proteomes" id="UP000037784">
    <property type="component" value="Unassembled WGS sequence"/>
</dbReference>
<dbReference type="PANTHER" id="PTHR48090">
    <property type="entry name" value="UNDECAPRENYL-PHOSPHATE 4-DEOXY-4-FORMAMIDO-L-ARABINOSE TRANSFERASE-RELATED"/>
    <property type="match status" value="1"/>
</dbReference>
<name>A0A0M8KAQ5_9CHLR</name>
<feature type="transmembrane region" description="Helical" evidence="1">
    <location>
        <begin position="270"/>
        <end position="289"/>
    </location>
</feature>
<dbReference type="InterPro" id="IPR029044">
    <property type="entry name" value="Nucleotide-diphossugar_trans"/>
</dbReference>
<dbReference type="SUPFAM" id="SSF53448">
    <property type="entry name" value="Nucleotide-diphospho-sugar transferases"/>
    <property type="match status" value="1"/>
</dbReference>
<keyword evidence="1" id="KW-0812">Transmembrane</keyword>
<keyword evidence="1" id="KW-0472">Membrane</keyword>
<protein>
    <recommendedName>
        <fullName evidence="2">Glycosyltransferase 2-like domain-containing protein</fullName>
    </recommendedName>
</protein>
<evidence type="ECO:0000313" key="3">
    <source>
        <dbReference type="EMBL" id="GAP64361.1"/>
    </source>
</evidence>
<feature type="transmembrane region" description="Helical" evidence="1">
    <location>
        <begin position="238"/>
        <end position="255"/>
    </location>
</feature>
<feature type="domain" description="Glycosyltransferase 2-like" evidence="2">
    <location>
        <begin position="12"/>
        <end position="169"/>
    </location>
</feature>